<keyword evidence="3" id="KW-1185">Reference proteome</keyword>
<dbReference type="InterPro" id="IPR007963">
    <property type="entry name" value="Peptidase_M61_catalytic"/>
</dbReference>
<dbReference type="Gene3D" id="1.10.390.10">
    <property type="entry name" value="Neutral Protease Domain 2"/>
    <property type="match status" value="1"/>
</dbReference>
<accession>A0A7C9BG79</accession>
<protein>
    <submittedName>
        <fullName evidence="2">PDZ domain-containing protein</fullName>
    </submittedName>
</protein>
<dbReference type="SUPFAM" id="SSF50156">
    <property type="entry name" value="PDZ domain-like"/>
    <property type="match status" value="1"/>
</dbReference>
<dbReference type="Pfam" id="PF05299">
    <property type="entry name" value="Peptidase_M61"/>
    <property type="match status" value="1"/>
</dbReference>
<gene>
    <name evidence="2" type="ORF">GBK04_09535</name>
</gene>
<dbReference type="Gene3D" id="2.30.42.10">
    <property type="match status" value="1"/>
</dbReference>
<proteinExistence type="predicted"/>
<dbReference type="InterPro" id="IPR001478">
    <property type="entry name" value="PDZ"/>
</dbReference>
<reference evidence="2 3" key="1">
    <citation type="submission" date="2019-10" db="EMBL/GenBank/DDBJ databases">
        <title>Draft Genome Sequence of Cytophagaceae sp. SJW1-29.</title>
        <authorList>
            <person name="Choi A."/>
        </authorList>
    </citation>
    <scope>NUCLEOTIDE SEQUENCE [LARGE SCALE GENOMIC DNA]</scope>
    <source>
        <strain evidence="2 3">SJW1-29</strain>
    </source>
</reference>
<dbReference type="EMBL" id="WHLY01000002">
    <property type="protein sequence ID" value="MPR33603.1"/>
    <property type="molecule type" value="Genomic_DNA"/>
</dbReference>
<name>A0A7C9BG79_9BACT</name>
<dbReference type="Pfam" id="PF17899">
    <property type="entry name" value="Peptidase_M61_N"/>
    <property type="match status" value="1"/>
</dbReference>
<organism evidence="2 3">
    <name type="scientific">Salmonirosea aquatica</name>
    <dbReference type="NCBI Taxonomy" id="2654236"/>
    <lineage>
        <taxon>Bacteria</taxon>
        <taxon>Pseudomonadati</taxon>
        <taxon>Bacteroidota</taxon>
        <taxon>Cytophagia</taxon>
        <taxon>Cytophagales</taxon>
        <taxon>Spirosomataceae</taxon>
        <taxon>Salmonirosea</taxon>
    </lineage>
</organism>
<dbReference type="AlphaFoldDB" id="A0A7C9BG79"/>
<evidence type="ECO:0000313" key="3">
    <source>
        <dbReference type="Proteomes" id="UP000479293"/>
    </source>
</evidence>
<sequence>MEKLDKNSWKISKAKKLARISYQVDDTWDTPEITEDVFEPSGTDIEQDRIFVLNSFGFFGYFQDMEKLPYRVSITKPQGFYGSTSLVNQNKDAASNKDVFVTDDYHALADAPLMYNRPDTVWLKVGNADILVSVFSPNNKFATKDLAADIKPTLEAQKDYLGGTLPIDKYAFIIYMSDRQDLTRYGALEHAQSSFYYLPETFSEEQLSKSIKDIAAHEFFHILTPLSIHSEEIGNFDYINPKMSRHLWLYEGLTEYAAHHAQLQAGLIDLPTYLDRQMDKIENSRTRHNDTLSFTTMSQEVLDTYKDEYPNVYEKGALIGLSLDLKLRQLSGGKYGTKDLMRDLAKTYGKHKSFKDDELFDKITELTYPEMRDFFRRYVEGGEPLPLGELFDAIGITYDPNGEKKEVEKAFGVGFALMPGTKNIMISSISEATDLGKRLGLEPMDQIVAINGQPFTMETYATVLQSYDEKFKAGDTVSFTVKRKVSADETKEVELTADLRDAIVPYPTLTPKANPTPQELQLRNAWMGKMGA</sequence>
<dbReference type="Gene3D" id="2.60.40.3650">
    <property type="match status" value="1"/>
</dbReference>
<comment type="caution">
    <text evidence="2">The sequence shown here is derived from an EMBL/GenBank/DDBJ whole genome shotgun (WGS) entry which is preliminary data.</text>
</comment>
<dbReference type="SUPFAM" id="SSF55486">
    <property type="entry name" value="Metalloproteases ('zincins'), catalytic domain"/>
    <property type="match status" value="1"/>
</dbReference>
<dbReference type="InterPro" id="IPR036034">
    <property type="entry name" value="PDZ_sf"/>
</dbReference>
<dbReference type="InterPro" id="IPR040756">
    <property type="entry name" value="Peptidase_M61_N"/>
</dbReference>
<dbReference type="PROSITE" id="PS50106">
    <property type="entry name" value="PDZ"/>
    <property type="match status" value="1"/>
</dbReference>
<dbReference type="InterPro" id="IPR027268">
    <property type="entry name" value="Peptidase_M4/M1_CTD_sf"/>
</dbReference>
<feature type="domain" description="PDZ" evidence="1">
    <location>
        <begin position="393"/>
        <end position="466"/>
    </location>
</feature>
<dbReference type="Proteomes" id="UP000479293">
    <property type="component" value="Unassembled WGS sequence"/>
</dbReference>
<evidence type="ECO:0000259" key="1">
    <source>
        <dbReference type="PROSITE" id="PS50106"/>
    </source>
</evidence>
<evidence type="ECO:0000313" key="2">
    <source>
        <dbReference type="EMBL" id="MPR33603.1"/>
    </source>
</evidence>